<evidence type="ECO:0000256" key="1">
    <source>
        <dbReference type="SAM" id="MobiDB-lite"/>
    </source>
</evidence>
<dbReference type="EMBL" id="MCFN01005622">
    <property type="protein sequence ID" value="OXB52074.1"/>
    <property type="molecule type" value="Genomic_DNA"/>
</dbReference>
<feature type="compositionally biased region" description="Polar residues" evidence="1">
    <location>
        <begin position="307"/>
        <end position="316"/>
    </location>
</feature>
<keyword evidence="4" id="KW-1185">Reference proteome</keyword>
<comment type="caution">
    <text evidence="3">The sequence shown here is derived from an EMBL/GenBank/DDBJ whole genome shotgun (WGS) entry which is preliminary data.</text>
</comment>
<name>A0A226MCP1_CALSU</name>
<dbReference type="AlphaFoldDB" id="A0A226MCP1"/>
<evidence type="ECO:0000313" key="3">
    <source>
        <dbReference type="EMBL" id="OXB53010.1"/>
    </source>
</evidence>
<proteinExistence type="predicted"/>
<reference evidence="3 4" key="1">
    <citation type="submission" date="2016-07" db="EMBL/GenBank/DDBJ databases">
        <title>Disparate Historic Effective Population Sizes Predicted by Modern Levels of Genome Diversity for the Scaled Quail (Callipepla squamata) and the Northern Bobwhite (Colinus virginianus): Inferences from First and Second Generation Draft Genome Assemblies for Sympatric New World Quail.</title>
        <authorList>
            <person name="Oldeschulte D.L."/>
            <person name="Halley Y.A."/>
            <person name="Bhattarai E.K."/>
            <person name="Brashear W.A."/>
            <person name="Hill J."/>
            <person name="Metz R.P."/>
            <person name="Johnson C.D."/>
            <person name="Rollins D."/>
            <person name="Peterson M.J."/>
            <person name="Bickhart D.M."/>
            <person name="Decker J.E."/>
            <person name="Seabury C.M."/>
        </authorList>
    </citation>
    <scope>NUCLEOTIDE SEQUENCE [LARGE SCALE GENOMIC DNA]</scope>
    <source>
        <strain evidence="3 4">Texas</strain>
        <tissue evidence="3">Leg muscle</tissue>
    </source>
</reference>
<accession>A0A226MCP1</accession>
<gene>
    <name evidence="3" type="ORF">ASZ78_010111</name>
    <name evidence="2" type="ORF">ASZ78_011791</name>
</gene>
<organism evidence="3 4">
    <name type="scientific">Callipepla squamata</name>
    <name type="common">Scaled quail</name>
    <dbReference type="NCBI Taxonomy" id="9009"/>
    <lineage>
        <taxon>Eukaryota</taxon>
        <taxon>Metazoa</taxon>
        <taxon>Chordata</taxon>
        <taxon>Craniata</taxon>
        <taxon>Vertebrata</taxon>
        <taxon>Euteleostomi</taxon>
        <taxon>Archelosauria</taxon>
        <taxon>Archosauria</taxon>
        <taxon>Dinosauria</taxon>
        <taxon>Saurischia</taxon>
        <taxon>Theropoda</taxon>
        <taxon>Coelurosauria</taxon>
        <taxon>Aves</taxon>
        <taxon>Neognathae</taxon>
        <taxon>Galloanserae</taxon>
        <taxon>Galliformes</taxon>
        <taxon>Odontophoridae</taxon>
        <taxon>Callipepla</taxon>
    </lineage>
</organism>
<dbReference type="OrthoDB" id="9119453at2759"/>
<protein>
    <submittedName>
        <fullName evidence="3">Uncharacterized protein</fullName>
    </submittedName>
</protein>
<evidence type="ECO:0000313" key="4">
    <source>
        <dbReference type="Proteomes" id="UP000198323"/>
    </source>
</evidence>
<dbReference type="EMBL" id="MCFN01001581">
    <property type="protein sequence ID" value="OXB53010.1"/>
    <property type="molecule type" value="Genomic_DNA"/>
</dbReference>
<feature type="region of interest" description="Disordered" evidence="1">
    <location>
        <begin position="267"/>
        <end position="334"/>
    </location>
</feature>
<dbReference type="Proteomes" id="UP000198323">
    <property type="component" value="Unassembled WGS sequence"/>
</dbReference>
<sequence length="334" mass="37199">MDISLYSKTLRAVDKMLHMQVFVYSITSIGWEALQEEEQEKLEQWEDDHAFSLSWTTNTMVIVLCFVKHFCSLEKTDLTLVALQGMRDCSNYSTQVAATLMAVLTVDFKPTPTDVAMALHKIVQHSQYGPHVRLFFPELFVVLIFQIVSSRALKSLEVTNLPIHTHFCHQPLYSWLRWKLHCILGTEVTQANTWAFGVTWALCLGGLEEEVLIERLDLNLQGHTGKFVWHFIAFTVQRCGREAHRLLGLNIPPAAAEAPTLLRPSEPRAALQAPGPGPAPSGSPASSNRDRTLGRTPQELDGCPSYPCSNPVTVTMEQAAPHEAPAYHSGAGEP</sequence>
<evidence type="ECO:0000313" key="2">
    <source>
        <dbReference type="EMBL" id="OXB52074.1"/>
    </source>
</evidence>